<evidence type="ECO:0000256" key="1">
    <source>
        <dbReference type="SAM" id="Coils"/>
    </source>
</evidence>
<organism evidence="2 3">
    <name type="scientific">Diacronema lutheri</name>
    <name type="common">Unicellular marine alga</name>
    <name type="synonym">Monochrysis lutheri</name>
    <dbReference type="NCBI Taxonomy" id="2081491"/>
    <lineage>
        <taxon>Eukaryota</taxon>
        <taxon>Haptista</taxon>
        <taxon>Haptophyta</taxon>
        <taxon>Pavlovophyceae</taxon>
        <taxon>Pavlovales</taxon>
        <taxon>Pavlovaceae</taxon>
        <taxon>Diacronema</taxon>
    </lineage>
</organism>
<gene>
    <name evidence="2" type="ORF">KFE25_010457</name>
</gene>
<accession>A0A8J5WZG3</accession>
<dbReference type="EMBL" id="JAGTXO010000099">
    <property type="protein sequence ID" value="KAG8456926.1"/>
    <property type="molecule type" value="Genomic_DNA"/>
</dbReference>
<sequence length="195" mass="20335">MAGTSSAPSLDEALKLLRANPPADFFRAAEALFAILKKAAPAPAGGSGGGGGGGGARLGEAKHRSLNRESHAFAATLAAIKGAVRLLRAAGFVDAADGRHLVLPDTADAALVAHARAALKAAVAAVTQASLQAAASQREQDNAAAAERLAELKRLQRAHQAHRTVAEEAERLRILREVQAERFEKARREDPHNHC</sequence>
<evidence type="ECO:0000313" key="3">
    <source>
        <dbReference type="Proteomes" id="UP000751190"/>
    </source>
</evidence>
<dbReference type="OMA" id="QIMEGMA"/>
<dbReference type="Proteomes" id="UP000751190">
    <property type="component" value="Unassembled WGS sequence"/>
</dbReference>
<feature type="coiled-coil region" evidence="1">
    <location>
        <begin position="135"/>
        <end position="172"/>
    </location>
</feature>
<dbReference type="AlphaFoldDB" id="A0A8J5WZG3"/>
<evidence type="ECO:0000313" key="2">
    <source>
        <dbReference type="EMBL" id="KAG8456926.1"/>
    </source>
</evidence>
<reference evidence="2" key="1">
    <citation type="submission" date="2021-05" db="EMBL/GenBank/DDBJ databases">
        <title>The genome of the haptophyte Pavlova lutheri (Diacronema luteri, Pavlovales) - a model for lipid biosynthesis in eukaryotic algae.</title>
        <authorList>
            <person name="Hulatt C.J."/>
            <person name="Posewitz M.C."/>
        </authorList>
    </citation>
    <scope>NUCLEOTIDE SEQUENCE</scope>
    <source>
        <strain evidence="2">NIVA-4/92</strain>
    </source>
</reference>
<proteinExistence type="predicted"/>
<keyword evidence="1" id="KW-0175">Coiled coil</keyword>
<evidence type="ECO:0008006" key="4">
    <source>
        <dbReference type="Google" id="ProtNLM"/>
    </source>
</evidence>
<protein>
    <recommendedName>
        <fullName evidence="4">PUB domain-containing protein</fullName>
    </recommendedName>
</protein>
<dbReference type="InterPro" id="IPR036339">
    <property type="entry name" value="PUB-like_dom_sf"/>
</dbReference>
<dbReference type="OrthoDB" id="49605at2759"/>
<name>A0A8J5WZG3_DIALT</name>
<keyword evidence="3" id="KW-1185">Reference proteome</keyword>
<dbReference type="Gene3D" id="1.20.58.2190">
    <property type="match status" value="1"/>
</dbReference>
<dbReference type="SUPFAM" id="SSF143503">
    <property type="entry name" value="PUG domain-like"/>
    <property type="match status" value="1"/>
</dbReference>
<comment type="caution">
    <text evidence="2">The sequence shown here is derived from an EMBL/GenBank/DDBJ whole genome shotgun (WGS) entry which is preliminary data.</text>
</comment>